<comment type="cofactor">
    <cofactor evidence="6">
        <name>Zn(2+)</name>
        <dbReference type="ChEBI" id="CHEBI:29105"/>
    </cofactor>
    <text evidence="6">Binds 1 zinc ion per subunit.</text>
</comment>
<dbReference type="GO" id="GO:0008237">
    <property type="term" value="F:metallopeptidase activity"/>
    <property type="evidence" value="ECO:0007669"/>
    <property type="project" value="UniProtKB-KW"/>
</dbReference>
<accession>A0ABV6IFR1</accession>
<keyword evidence="5 6" id="KW-0482">Metalloprotease</keyword>
<evidence type="ECO:0000313" key="10">
    <source>
        <dbReference type="Proteomes" id="UP001589844"/>
    </source>
</evidence>
<keyword evidence="1 6" id="KW-0645">Protease</keyword>
<evidence type="ECO:0000256" key="6">
    <source>
        <dbReference type="RuleBase" id="RU003983"/>
    </source>
</evidence>
<dbReference type="PANTHER" id="PTHR22726">
    <property type="entry name" value="METALLOENDOPEPTIDASE OMA1"/>
    <property type="match status" value="1"/>
</dbReference>
<evidence type="ECO:0000256" key="4">
    <source>
        <dbReference type="ARBA" id="ARBA00022833"/>
    </source>
</evidence>
<reference evidence="9 10" key="1">
    <citation type="submission" date="2024-09" db="EMBL/GenBank/DDBJ databases">
        <authorList>
            <person name="Sun Q."/>
            <person name="Mori K."/>
        </authorList>
    </citation>
    <scope>NUCLEOTIDE SEQUENCE [LARGE SCALE GENOMIC DNA]</scope>
    <source>
        <strain evidence="9 10">CCM 8677</strain>
    </source>
</reference>
<dbReference type="Proteomes" id="UP001589844">
    <property type="component" value="Unassembled WGS sequence"/>
</dbReference>
<evidence type="ECO:0000259" key="8">
    <source>
        <dbReference type="Pfam" id="PF01435"/>
    </source>
</evidence>
<keyword evidence="10" id="KW-1185">Reference proteome</keyword>
<evidence type="ECO:0000256" key="3">
    <source>
        <dbReference type="ARBA" id="ARBA00022801"/>
    </source>
</evidence>
<sequence length="256" mass="28941">MSFVRLVTCSFLLGLTCSPAHAYIDDKPVVLPRPSLSSLTSAQVIAGAEKMYRQRLSDIEQAGYLDKDEAFLERAKKIAQVLIHQAAQDYPDTRHWQWEIHSTSEQEESAYSMAGGKILLSQFQVERLNLNETELAMLLSHEIAHAVLEHNRLEYEQALVLFPTWHQRSFEELEEAVDNDESFLRALAPLSKQQEEEADTAGLKLAQGAGFSVHSLVNFYKKLSRNSANPNFDSKSHPAPARRWMAMRALAQTLSQ</sequence>
<evidence type="ECO:0000256" key="1">
    <source>
        <dbReference type="ARBA" id="ARBA00022670"/>
    </source>
</evidence>
<dbReference type="EMBL" id="JBHLXJ010000013">
    <property type="protein sequence ID" value="MFC0350438.1"/>
    <property type="molecule type" value="Genomic_DNA"/>
</dbReference>
<dbReference type="PANTHER" id="PTHR22726:SF1">
    <property type="entry name" value="METALLOENDOPEPTIDASE OMA1, MITOCHONDRIAL"/>
    <property type="match status" value="1"/>
</dbReference>
<feature type="signal peptide" evidence="7">
    <location>
        <begin position="1"/>
        <end position="22"/>
    </location>
</feature>
<gene>
    <name evidence="9" type="ORF">ACFFJH_11515</name>
</gene>
<evidence type="ECO:0000313" key="9">
    <source>
        <dbReference type="EMBL" id="MFC0350438.1"/>
    </source>
</evidence>
<dbReference type="RefSeq" id="WP_390212739.1">
    <property type="nucleotide sequence ID" value="NZ_JBHLXJ010000013.1"/>
</dbReference>
<comment type="similarity">
    <text evidence="6">Belongs to the peptidase M48 family.</text>
</comment>
<feature type="domain" description="Peptidase M48" evidence="8">
    <location>
        <begin position="79"/>
        <end position="249"/>
    </location>
</feature>
<dbReference type="InterPro" id="IPR051156">
    <property type="entry name" value="Mito/Outer_Membr_Metalloprot"/>
</dbReference>
<dbReference type="EC" id="3.4.24.-" evidence="9"/>
<evidence type="ECO:0000256" key="2">
    <source>
        <dbReference type="ARBA" id="ARBA00022723"/>
    </source>
</evidence>
<proteinExistence type="inferred from homology"/>
<organism evidence="9 10">
    <name type="scientific">Undibacterium danionis</name>
    <dbReference type="NCBI Taxonomy" id="1812100"/>
    <lineage>
        <taxon>Bacteria</taxon>
        <taxon>Pseudomonadati</taxon>
        <taxon>Pseudomonadota</taxon>
        <taxon>Betaproteobacteria</taxon>
        <taxon>Burkholderiales</taxon>
        <taxon>Oxalobacteraceae</taxon>
        <taxon>Undibacterium</taxon>
    </lineage>
</organism>
<keyword evidence="4 6" id="KW-0862">Zinc</keyword>
<evidence type="ECO:0000256" key="5">
    <source>
        <dbReference type="ARBA" id="ARBA00023049"/>
    </source>
</evidence>
<dbReference type="Pfam" id="PF01435">
    <property type="entry name" value="Peptidase_M48"/>
    <property type="match status" value="1"/>
</dbReference>
<keyword evidence="7" id="KW-0732">Signal</keyword>
<protein>
    <submittedName>
        <fullName evidence="9">M48 family metalloprotease</fullName>
        <ecNumber evidence="9">3.4.24.-</ecNumber>
    </submittedName>
</protein>
<keyword evidence="3 6" id="KW-0378">Hydrolase</keyword>
<feature type="chain" id="PRO_5046123085" evidence="7">
    <location>
        <begin position="23"/>
        <end position="256"/>
    </location>
</feature>
<dbReference type="InterPro" id="IPR001915">
    <property type="entry name" value="Peptidase_M48"/>
</dbReference>
<evidence type="ECO:0000256" key="7">
    <source>
        <dbReference type="SAM" id="SignalP"/>
    </source>
</evidence>
<keyword evidence="2" id="KW-0479">Metal-binding</keyword>
<name>A0ABV6IFR1_9BURK</name>
<comment type="caution">
    <text evidence="9">The sequence shown here is derived from an EMBL/GenBank/DDBJ whole genome shotgun (WGS) entry which is preliminary data.</text>
</comment>